<dbReference type="SUPFAM" id="SSF52540">
    <property type="entry name" value="P-loop containing nucleoside triphosphate hydrolases"/>
    <property type="match status" value="1"/>
</dbReference>
<keyword evidence="3 6" id="KW-0812">Transmembrane</keyword>
<evidence type="ECO:0000256" key="6">
    <source>
        <dbReference type="SAM" id="Phobius"/>
    </source>
</evidence>
<dbReference type="GO" id="GO:0042626">
    <property type="term" value="F:ATPase-coupled transmembrane transporter activity"/>
    <property type="evidence" value="ECO:0007669"/>
    <property type="project" value="TreeGrafter"/>
</dbReference>
<evidence type="ECO:0000256" key="2">
    <source>
        <dbReference type="ARBA" id="ARBA00022448"/>
    </source>
</evidence>
<evidence type="ECO:0000256" key="3">
    <source>
        <dbReference type="ARBA" id="ARBA00022692"/>
    </source>
</evidence>
<dbReference type="GO" id="GO:0005886">
    <property type="term" value="C:plasma membrane"/>
    <property type="evidence" value="ECO:0007669"/>
    <property type="project" value="TreeGrafter"/>
</dbReference>
<organism evidence="7 8">
    <name type="scientific">Ancylostoma duodenale</name>
    <dbReference type="NCBI Taxonomy" id="51022"/>
    <lineage>
        <taxon>Eukaryota</taxon>
        <taxon>Metazoa</taxon>
        <taxon>Ecdysozoa</taxon>
        <taxon>Nematoda</taxon>
        <taxon>Chromadorea</taxon>
        <taxon>Rhabditida</taxon>
        <taxon>Rhabditina</taxon>
        <taxon>Rhabditomorpha</taxon>
        <taxon>Strongyloidea</taxon>
        <taxon>Ancylostomatidae</taxon>
        <taxon>Ancylostomatinae</taxon>
        <taxon>Ancylostoma</taxon>
    </lineage>
</organism>
<keyword evidence="4 6" id="KW-1133">Transmembrane helix</keyword>
<keyword evidence="2" id="KW-0813">Transport</keyword>
<dbReference type="Gene3D" id="3.40.50.300">
    <property type="entry name" value="P-loop containing nucleotide triphosphate hydrolases"/>
    <property type="match status" value="1"/>
</dbReference>
<proteinExistence type="predicted"/>
<dbReference type="InterPro" id="IPR050352">
    <property type="entry name" value="ABCG_transporters"/>
</dbReference>
<gene>
    <name evidence="7" type="ORF">ANCDUO_13038</name>
</gene>
<evidence type="ECO:0000256" key="1">
    <source>
        <dbReference type="ARBA" id="ARBA00004141"/>
    </source>
</evidence>
<evidence type="ECO:0008006" key="9">
    <source>
        <dbReference type="Google" id="ProtNLM"/>
    </source>
</evidence>
<name>A0A0C2CJZ4_9BILA</name>
<dbReference type="PANTHER" id="PTHR48041:SF139">
    <property type="entry name" value="PROTEIN SCARLET"/>
    <property type="match status" value="1"/>
</dbReference>
<dbReference type="OrthoDB" id="66620at2759"/>
<keyword evidence="5 6" id="KW-0472">Membrane</keyword>
<evidence type="ECO:0000256" key="4">
    <source>
        <dbReference type="ARBA" id="ARBA00022989"/>
    </source>
</evidence>
<feature type="non-terminal residue" evidence="7">
    <location>
        <position position="1"/>
    </location>
</feature>
<protein>
    <recommendedName>
        <fullName evidence="9">ABC transporter family G domain-containing protein</fullName>
    </recommendedName>
</protein>
<evidence type="ECO:0000313" key="7">
    <source>
        <dbReference type="EMBL" id="KIH56778.1"/>
    </source>
</evidence>
<dbReference type="AlphaFoldDB" id="A0A0C2CJZ4"/>
<accession>A0A0C2CJZ4</accession>
<dbReference type="InterPro" id="IPR027417">
    <property type="entry name" value="P-loop_NTPase"/>
</dbReference>
<evidence type="ECO:0000256" key="5">
    <source>
        <dbReference type="ARBA" id="ARBA00023136"/>
    </source>
</evidence>
<dbReference type="PANTHER" id="PTHR48041">
    <property type="entry name" value="ABC TRANSPORTER G FAMILY MEMBER 28"/>
    <property type="match status" value="1"/>
</dbReference>
<reference evidence="7 8" key="1">
    <citation type="submission" date="2013-12" db="EMBL/GenBank/DDBJ databases">
        <title>Draft genome of the parsitic nematode Ancylostoma duodenale.</title>
        <authorList>
            <person name="Mitreva M."/>
        </authorList>
    </citation>
    <scope>NUCLEOTIDE SEQUENCE [LARGE SCALE GENOMIC DNA]</scope>
    <source>
        <strain evidence="7 8">Zhejiang</strain>
    </source>
</reference>
<sequence>LSSHFRFQYHHSGDSQILTDPSILFCDEPTSGLDSYMALQVIFYIAVVAALKVLASKGKTVISTIHQPSSQVYELADR</sequence>
<dbReference type="Proteomes" id="UP000054047">
    <property type="component" value="Unassembled WGS sequence"/>
</dbReference>
<dbReference type="EMBL" id="KN735269">
    <property type="protein sequence ID" value="KIH56778.1"/>
    <property type="molecule type" value="Genomic_DNA"/>
</dbReference>
<evidence type="ECO:0000313" key="8">
    <source>
        <dbReference type="Proteomes" id="UP000054047"/>
    </source>
</evidence>
<keyword evidence="8" id="KW-1185">Reference proteome</keyword>
<feature type="transmembrane region" description="Helical" evidence="6">
    <location>
        <begin position="37"/>
        <end position="55"/>
    </location>
</feature>
<comment type="subcellular location">
    <subcellularLocation>
        <location evidence="1">Membrane</location>
        <topology evidence="1">Multi-pass membrane protein</topology>
    </subcellularLocation>
</comment>